<dbReference type="SUPFAM" id="SSF75005">
    <property type="entry name" value="Arabinanase/levansucrase/invertase"/>
    <property type="match status" value="1"/>
</dbReference>
<dbReference type="CDD" id="cd08999">
    <property type="entry name" value="GH43_ABN-like"/>
    <property type="match status" value="1"/>
</dbReference>
<reference evidence="9 10" key="1">
    <citation type="submission" date="2006-04" db="EMBL/GenBank/DDBJ databases">
        <authorList>
            <person name="Nierman W.C."/>
        </authorList>
    </citation>
    <scope>NUCLEOTIDE SEQUENCE [LARGE SCALE GENOMIC DNA]</scope>
    <source>
        <strain evidence="9 10">DW4/3-1</strain>
    </source>
</reference>
<dbReference type="InterPro" id="IPR023296">
    <property type="entry name" value="Glyco_hydro_beta-prop_sf"/>
</dbReference>
<gene>
    <name evidence="9" type="ORF">STIAU_6649</name>
</gene>
<dbReference type="PANTHER" id="PTHR42812:SF5">
    <property type="entry name" value="ENDO-ARABINASE"/>
    <property type="match status" value="1"/>
</dbReference>
<feature type="active site" description="Proton acceptor" evidence="4">
    <location>
        <position position="82"/>
    </location>
</feature>
<feature type="domain" description="Beta-xylosidase C-terminal Concanavalin A-like" evidence="8">
    <location>
        <begin position="373"/>
        <end position="527"/>
    </location>
</feature>
<dbReference type="InterPro" id="IPR006710">
    <property type="entry name" value="Glyco_hydro_43"/>
</dbReference>
<dbReference type="GO" id="GO:0004553">
    <property type="term" value="F:hydrolase activity, hydrolyzing O-glycosyl compounds"/>
    <property type="evidence" value="ECO:0007669"/>
    <property type="project" value="InterPro"/>
</dbReference>
<dbReference type="PATRIC" id="fig|378806.16.peg.1788"/>
<feature type="region of interest" description="Disordered" evidence="7">
    <location>
        <begin position="47"/>
        <end position="74"/>
    </location>
</feature>
<evidence type="ECO:0000256" key="6">
    <source>
        <dbReference type="RuleBase" id="RU361187"/>
    </source>
</evidence>
<evidence type="ECO:0000256" key="2">
    <source>
        <dbReference type="ARBA" id="ARBA00022801"/>
    </source>
</evidence>
<dbReference type="AlphaFoldDB" id="Q08R23"/>
<sequence length="558" mass="59409">MTRGSALRSLPPPSLEVLALLMRSRGVFLSAALLSLTVLAALTAPGCSSDEPKPPENPPENPPPPPPALDITNPVLSGDYPDPSILRVEDTYWATATSSEWAPHFPLLRSTDLLHWELVGPVFESEPTWSEGNYWAPELATDNGRYFIFYTAKKKGGPLCVAVATASQVSGPYTDRGPLVCQALGSIDGALIRDENNVLYLVWKEDGNSQGLPTPLWAQPLSEEGTQLIGEKKQILLNDTPWEGQVVEGPYLLRRNGWFYLFYAGAGCCGRACNYGVGVARSKTLLSGWEKHPLNPIVKNNASWKCPGHGSVVTDPLGRDYLLYHAYSTTDSVYVGRQGVLDAIQWGEDEWPSINSRRGTGGKVLATPPAFFDDFTATALVPGWQWPKSRAPSTALTGGVLTLAPPTAQAADPIGATLARSTNTGTYTAEAILEVGDLSAETSAGLAASGDPENGLGIALQAGKVALWIRKGNTHAVDASTSREAPVANGKLHLRMTARSGHLYRFAVSGDGASWTDVGGELNGDFLPPWDRGVRVALTGGGGAGAAARFDSLRITPE</sequence>
<dbReference type="SUPFAM" id="SSF49899">
    <property type="entry name" value="Concanavalin A-like lectins/glucanases"/>
    <property type="match status" value="1"/>
</dbReference>
<dbReference type="GO" id="GO:0005975">
    <property type="term" value="P:carbohydrate metabolic process"/>
    <property type="evidence" value="ECO:0007669"/>
    <property type="project" value="InterPro"/>
</dbReference>
<evidence type="ECO:0000313" key="9">
    <source>
        <dbReference type="EMBL" id="EAU62937.1"/>
    </source>
</evidence>
<dbReference type="Pfam" id="PF17851">
    <property type="entry name" value="GH43_C2"/>
    <property type="match status" value="1"/>
</dbReference>
<evidence type="ECO:0000313" key="10">
    <source>
        <dbReference type="Proteomes" id="UP000032702"/>
    </source>
</evidence>
<feature type="active site" description="Proton donor" evidence="4">
    <location>
        <position position="248"/>
    </location>
</feature>
<dbReference type="Gene3D" id="2.60.120.200">
    <property type="match status" value="1"/>
</dbReference>
<accession>Q08R23</accession>
<evidence type="ECO:0000259" key="8">
    <source>
        <dbReference type="Pfam" id="PF17851"/>
    </source>
</evidence>
<keyword evidence="2 6" id="KW-0378">Hydrolase</keyword>
<dbReference type="Pfam" id="PF04616">
    <property type="entry name" value="Glyco_hydro_43"/>
    <property type="match status" value="1"/>
</dbReference>
<feature type="site" description="Important for catalytic activity, responsible for pKa modulation of the active site Glu and correct orientation of both the proton donor and substrate" evidence="5">
    <location>
        <position position="188"/>
    </location>
</feature>
<name>Q08R23_STIAD</name>
<keyword evidence="3 6" id="KW-0326">Glycosidase</keyword>
<evidence type="ECO:0000256" key="7">
    <source>
        <dbReference type="SAM" id="MobiDB-lite"/>
    </source>
</evidence>
<organism evidence="9 10">
    <name type="scientific">Stigmatella aurantiaca (strain DW4/3-1)</name>
    <dbReference type="NCBI Taxonomy" id="378806"/>
    <lineage>
        <taxon>Bacteria</taxon>
        <taxon>Pseudomonadati</taxon>
        <taxon>Myxococcota</taxon>
        <taxon>Myxococcia</taxon>
        <taxon>Myxococcales</taxon>
        <taxon>Cystobacterineae</taxon>
        <taxon>Archangiaceae</taxon>
        <taxon>Stigmatella</taxon>
    </lineage>
</organism>
<feature type="compositionally biased region" description="Pro residues" evidence="7">
    <location>
        <begin position="55"/>
        <end position="68"/>
    </location>
</feature>
<evidence type="ECO:0000256" key="3">
    <source>
        <dbReference type="ARBA" id="ARBA00023295"/>
    </source>
</evidence>
<evidence type="ECO:0000256" key="1">
    <source>
        <dbReference type="ARBA" id="ARBA00009865"/>
    </source>
</evidence>
<evidence type="ECO:0000256" key="5">
    <source>
        <dbReference type="PIRSR" id="PIRSR606710-2"/>
    </source>
</evidence>
<dbReference type="InterPro" id="IPR041542">
    <property type="entry name" value="GH43_C2"/>
</dbReference>
<dbReference type="Proteomes" id="UP000032702">
    <property type="component" value="Unassembled WGS sequence"/>
</dbReference>
<dbReference type="EMBL" id="AAMD01000194">
    <property type="protein sequence ID" value="EAU62937.1"/>
    <property type="molecule type" value="Genomic_DNA"/>
</dbReference>
<dbReference type="Gene3D" id="2.115.10.20">
    <property type="entry name" value="Glycosyl hydrolase domain, family 43"/>
    <property type="match status" value="1"/>
</dbReference>
<evidence type="ECO:0000256" key="4">
    <source>
        <dbReference type="PIRSR" id="PIRSR606710-1"/>
    </source>
</evidence>
<protein>
    <submittedName>
        <fullName evidence="9">Xylosidase</fullName>
    </submittedName>
</protein>
<proteinExistence type="inferred from homology"/>
<dbReference type="InterPro" id="IPR051795">
    <property type="entry name" value="Glycosyl_Hydrlase_43"/>
</dbReference>
<comment type="similarity">
    <text evidence="1 6">Belongs to the glycosyl hydrolase 43 family.</text>
</comment>
<dbReference type="PANTHER" id="PTHR42812">
    <property type="entry name" value="BETA-XYLOSIDASE"/>
    <property type="match status" value="1"/>
</dbReference>
<dbReference type="InterPro" id="IPR013320">
    <property type="entry name" value="ConA-like_dom_sf"/>
</dbReference>
<comment type="caution">
    <text evidence="9">The sequence shown here is derived from an EMBL/GenBank/DDBJ whole genome shotgun (WGS) entry which is preliminary data.</text>
</comment>